<name>A0A8K0JKL9_9TREE</name>
<evidence type="ECO:0000313" key="8">
    <source>
        <dbReference type="Proteomes" id="UP000812966"/>
    </source>
</evidence>
<evidence type="ECO:0000256" key="3">
    <source>
        <dbReference type="ARBA" id="ARBA00022989"/>
    </source>
</evidence>
<feature type="transmembrane region" description="Helical" evidence="6">
    <location>
        <begin position="234"/>
        <end position="255"/>
    </location>
</feature>
<feature type="transmembrane region" description="Helical" evidence="6">
    <location>
        <begin position="12"/>
        <end position="31"/>
    </location>
</feature>
<evidence type="ECO:0000256" key="1">
    <source>
        <dbReference type="ARBA" id="ARBA00004141"/>
    </source>
</evidence>
<feature type="region of interest" description="Disordered" evidence="5">
    <location>
        <begin position="438"/>
        <end position="471"/>
    </location>
</feature>
<dbReference type="PANTHER" id="PTHR23294:SF59">
    <property type="entry name" value="UNC93-LIKE PROTEIN C922.05C"/>
    <property type="match status" value="1"/>
</dbReference>
<dbReference type="InterPro" id="IPR036259">
    <property type="entry name" value="MFS_trans_sf"/>
</dbReference>
<dbReference type="Proteomes" id="UP000812966">
    <property type="component" value="Unassembled WGS sequence"/>
</dbReference>
<feature type="transmembrane region" description="Helical" evidence="6">
    <location>
        <begin position="147"/>
        <end position="167"/>
    </location>
</feature>
<dbReference type="EMBL" id="JABELV010000067">
    <property type="protein sequence ID" value="KAG7535917.1"/>
    <property type="molecule type" value="Genomic_DNA"/>
</dbReference>
<accession>A0A8K0JKL9</accession>
<gene>
    <name evidence="7" type="ORF">FFLO_03588</name>
</gene>
<evidence type="ECO:0000313" key="7">
    <source>
        <dbReference type="EMBL" id="KAG7535917.1"/>
    </source>
</evidence>
<evidence type="ECO:0000256" key="2">
    <source>
        <dbReference type="ARBA" id="ARBA00022692"/>
    </source>
</evidence>
<keyword evidence="3 6" id="KW-1133">Transmembrane helix</keyword>
<feature type="transmembrane region" description="Helical" evidence="6">
    <location>
        <begin position="179"/>
        <end position="201"/>
    </location>
</feature>
<keyword evidence="8" id="KW-1185">Reference proteome</keyword>
<dbReference type="InterPro" id="IPR051617">
    <property type="entry name" value="UNC-93-like_regulator"/>
</dbReference>
<protein>
    <recommendedName>
        <fullName evidence="9">MFS general substrate transporter</fullName>
    </recommendedName>
</protein>
<keyword evidence="2 6" id="KW-0812">Transmembrane</keyword>
<comment type="caution">
    <text evidence="7">The sequence shown here is derived from an EMBL/GenBank/DDBJ whole genome shotgun (WGS) entry which is preliminary data.</text>
</comment>
<dbReference type="SUPFAM" id="SSF103473">
    <property type="entry name" value="MFS general substrate transporter"/>
    <property type="match status" value="1"/>
</dbReference>
<sequence length="471" mass="50105">MPRFLPSRYSPIVQILILSVIAALAEGAFIAASSIGSGGTSSLHHYNISRALLNGAQALFGPFAGGVVNWIGIRPGLFIGGCSMVLLIGSFWQYNVSKNTTFMYIVSYATGTLGCLFWTSWASNLGEGGSLLVGLPSEKDKGRATSLAWGMIQLGVIGCSAILVGVSNTKGDAVGFPNSVQLALIIVVSCSLGLILLIVPFDKVVRTDGTKVIIPKKPALKDEVKGLWRVMRDWRIFCLTPANFLCLQYMVYHSAINTVQFTGRTGALASLVAGVGSASGGFITGHLLDRKNLSRRTCGIVGLVFVSAIMWITWIGGVVNQTKFERHNPGPAIDWTDSRAGPQLAFRLALGLADGSLRNLTLWTIGTLSNDPSTGARYSSIWLSTLGGGAAFFHILDGHEVSLLVEASLLLGQSVLCVPLLAVVLWSIPDVTVERLEKEKPTEGSLEFGDHLPSEETSVKAGGRGGARRKS</sequence>
<feature type="transmembrane region" description="Helical" evidence="6">
    <location>
        <begin position="267"/>
        <end position="288"/>
    </location>
</feature>
<reference evidence="7" key="1">
    <citation type="submission" date="2020-04" db="EMBL/GenBank/DDBJ databases">
        <title>Analysis of mating type loci in Filobasidium floriforme.</title>
        <authorList>
            <person name="Nowrousian M."/>
        </authorList>
    </citation>
    <scope>NUCLEOTIDE SEQUENCE</scope>
    <source>
        <strain evidence="7">CBS 6242</strain>
    </source>
</reference>
<proteinExistence type="predicted"/>
<feature type="transmembrane region" description="Helical" evidence="6">
    <location>
        <begin position="77"/>
        <end position="96"/>
    </location>
</feature>
<dbReference type="PANTHER" id="PTHR23294">
    <property type="entry name" value="ET TRANSLATION PRODUCT-RELATED"/>
    <property type="match status" value="1"/>
</dbReference>
<comment type="subcellular location">
    <subcellularLocation>
        <location evidence="1">Membrane</location>
        <topology evidence="1">Multi-pass membrane protein</topology>
    </subcellularLocation>
</comment>
<evidence type="ECO:0000256" key="4">
    <source>
        <dbReference type="ARBA" id="ARBA00023136"/>
    </source>
</evidence>
<feature type="compositionally biased region" description="Basic and acidic residues" evidence="5">
    <location>
        <begin position="438"/>
        <end position="458"/>
    </location>
</feature>
<keyword evidence="4 6" id="KW-0472">Membrane</keyword>
<organism evidence="7 8">
    <name type="scientific">Filobasidium floriforme</name>
    <dbReference type="NCBI Taxonomy" id="5210"/>
    <lineage>
        <taxon>Eukaryota</taxon>
        <taxon>Fungi</taxon>
        <taxon>Dikarya</taxon>
        <taxon>Basidiomycota</taxon>
        <taxon>Agaricomycotina</taxon>
        <taxon>Tremellomycetes</taxon>
        <taxon>Filobasidiales</taxon>
        <taxon>Filobasidiaceae</taxon>
        <taxon>Filobasidium</taxon>
    </lineage>
</organism>
<evidence type="ECO:0008006" key="9">
    <source>
        <dbReference type="Google" id="ProtNLM"/>
    </source>
</evidence>
<feature type="transmembrane region" description="Helical" evidence="6">
    <location>
        <begin position="300"/>
        <end position="319"/>
    </location>
</feature>
<evidence type="ECO:0000256" key="5">
    <source>
        <dbReference type="SAM" id="MobiDB-lite"/>
    </source>
</evidence>
<dbReference type="AlphaFoldDB" id="A0A8K0JKL9"/>
<dbReference type="GO" id="GO:0016020">
    <property type="term" value="C:membrane"/>
    <property type="evidence" value="ECO:0007669"/>
    <property type="project" value="UniProtKB-SubCell"/>
</dbReference>
<evidence type="ECO:0000256" key="6">
    <source>
        <dbReference type="SAM" id="Phobius"/>
    </source>
</evidence>